<dbReference type="Proteomes" id="UP000290013">
    <property type="component" value="Chromosome"/>
</dbReference>
<organism evidence="1 2">
    <name type="scientific">Chryseobacterium taihuense</name>
    <dbReference type="NCBI Taxonomy" id="1141221"/>
    <lineage>
        <taxon>Bacteria</taxon>
        <taxon>Pseudomonadati</taxon>
        <taxon>Bacteroidota</taxon>
        <taxon>Flavobacteriia</taxon>
        <taxon>Flavobacteriales</taxon>
        <taxon>Weeksellaceae</taxon>
        <taxon>Chryseobacterium group</taxon>
        <taxon>Chryseobacterium</taxon>
    </lineage>
</organism>
<sequence length="76" mass="9068">MILLISVDNDTMIDEICDWLSYLKKEFIRLNENQKITKVFFDFKNYVFKISINNIEYNLDDIKSVCNLPILSNTQK</sequence>
<gene>
    <name evidence="1" type="ORF">NCTC12078_02104</name>
</gene>
<reference evidence="1 2" key="1">
    <citation type="submission" date="2019-02" db="EMBL/GenBank/DDBJ databases">
        <authorList>
            <consortium name="Pathogen Informatics"/>
        </authorList>
    </citation>
    <scope>NUCLEOTIDE SEQUENCE [LARGE SCALE GENOMIC DNA]</scope>
    <source>
        <strain evidence="1 2">3012STDY6944375</strain>
    </source>
</reference>
<accession>A0A4U8WCJ5</accession>
<dbReference type="EMBL" id="LR215974">
    <property type="protein sequence ID" value="VFB04081.1"/>
    <property type="molecule type" value="Genomic_DNA"/>
</dbReference>
<protein>
    <submittedName>
        <fullName evidence="1">Uncharacterized protein</fullName>
    </submittedName>
</protein>
<evidence type="ECO:0000313" key="1">
    <source>
        <dbReference type="EMBL" id="VFB04081.1"/>
    </source>
</evidence>
<name>A0A4U8WCJ5_9FLAO</name>
<dbReference type="AlphaFoldDB" id="A0A4U8WCJ5"/>
<proteinExistence type="predicted"/>
<dbReference type="KEGG" id="ctai:NCTC12078_02104"/>
<evidence type="ECO:0000313" key="2">
    <source>
        <dbReference type="Proteomes" id="UP000290013"/>
    </source>
</evidence>